<keyword evidence="2" id="KW-1003">Cell membrane</keyword>
<feature type="transmembrane region" description="Helical" evidence="6">
    <location>
        <begin position="434"/>
        <end position="460"/>
    </location>
</feature>
<keyword evidence="3 6" id="KW-0812">Transmembrane</keyword>
<feature type="transmembrane region" description="Helical" evidence="6">
    <location>
        <begin position="269"/>
        <end position="290"/>
    </location>
</feature>
<dbReference type="NCBIfam" id="TIGR00360">
    <property type="entry name" value="ComEC_N-term"/>
    <property type="match status" value="1"/>
</dbReference>
<feature type="transmembrane region" description="Helical" evidence="6">
    <location>
        <begin position="79"/>
        <end position="106"/>
    </location>
</feature>
<dbReference type="InterPro" id="IPR025405">
    <property type="entry name" value="DUF4131"/>
</dbReference>
<dbReference type="RefSeq" id="WP_322788133.1">
    <property type="nucleotide sequence ID" value="NZ_FNZG01000001.1"/>
</dbReference>
<gene>
    <name evidence="9" type="ORF">SAMN05421762_2274</name>
</gene>
<evidence type="ECO:0000256" key="5">
    <source>
        <dbReference type="ARBA" id="ARBA00023136"/>
    </source>
</evidence>
<feature type="transmembrane region" description="Helical" evidence="6">
    <location>
        <begin position="27"/>
        <end position="47"/>
    </location>
</feature>
<feature type="domain" description="ComEC/Rec2-related protein" evidence="7">
    <location>
        <begin position="246"/>
        <end position="519"/>
    </location>
</feature>
<dbReference type="Pfam" id="PF13567">
    <property type="entry name" value="DUF4131"/>
    <property type="match status" value="1"/>
</dbReference>
<evidence type="ECO:0000256" key="3">
    <source>
        <dbReference type="ARBA" id="ARBA00022692"/>
    </source>
</evidence>
<evidence type="ECO:0000256" key="1">
    <source>
        <dbReference type="ARBA" id="ARBA00004651"/>
    </source>
</evidence>
<dbReference type="Proteomes" id="UP000231644">
    <property type="component" value="Unassembled WGS sequence"/>
</dbReference>
<feature type="transmembrane region" description="Helical" evidence="6">
    <location>
        <begin position="334"/>
        <end position="365"/>
    </location>
</feature>
<accession>A0A1I1MDM4</accession>
<evidence type="ECO:0000313" key="9">
    <source>
        <dbReference type="EMBL" id="SFC80753.1"/>
    </source>
</evidence>
<dbReference type="PANTHER" id="PTHR30619:SF1">
    <property type="entry name" value="RECOMBINATION PROTEIN 2"/>
    <property type="match status" value="1"/>
</dbReference>
<keyword evidence="4 6" id="KW-1133">Transmembrane helix</keyword>
<dbReference type="GO" id="GO:0005886">
    <property type="term" value="C:plasma membrane"/>
    <property type="evidence" value="ECO:0007669"/>
    <property type="project" value="UniProtKB-SubCell"/>
</dbReference>
<feature type="transmembrane region" description="Helical" evidence="6">
    <location>
        <begin position="54"/>
        <end position="73"/>
    </location>
</feature>
<evidence type="ECO:0000313" key="10">
    <source>
        <dbReference type="Proteomes" id="UP000231644"/>
    </source>
</evidence>
<dbReference type="Pfam" id="PF03772">
    <property type="entry name" value="Competence"/>
    <property type="match status" value="1"/>
</dbReference>
<feature type="transmembrane region" description="Helical" evidence="6">
    <location>
        <begin position="406"/>
        <end position="428"/>
    </location>
</feature>
<evidence type="ECO:0000256" key="6">
    <source>
        <dbReference type="SAM" id="Phobius"/>
    </source>
</evidence>
<dbReference type="AlphaFoldDB" id="A0A1I1MDM4"/>
<dbReference type="PANTHER" id="PTHR30619">
    <property type="entry name" value="DNA INTERNALIZATION/COMPETENCE PROTEIN COMEC/REC2"/>
    <property type="match status" value="1"/>
</dbReference>
<name>A0A1I1MDM4_9RHOB</name>
<evidence type="ECO:0000256" key="4">
    <source>
        <dbReference type="ARBA" id="ARBA00022989"/>
    </source>
</evidence>
<sequence length="689" mass="71911">MPRGLLHLVNRAASGAAMIVLNQRGALFPWAPVLLALGIANYFACATEPRGGQVALACAGALAAGVLAVRSGALAGPMLWAVALVLAGFCLGALRAQVVAAPVLGWRYYGPVQGRIVMIDRSGSDAVRLTLDRVLLPDVDPARTPDRVRLSLHGEQGAMTPLPGLTVQATAHLSPPGGAVEPGGFDFQRHTWFAGLGAIGYTRVPVMAHAPPERGATLVFAARMALSDRIRAVLPGDTGAFAAAITAGDRSALSQEVTETLRRTNLAHLLAISGLHMGLVTGFVFAALRLGGALWRHAALNWPVRSIAAGAAIAAGAVYLALSGAAIATERAFVMACVAFLALIAGRRAISLRALALAALVVLILRPEALLSPGFQMSFAATTALVAAFGALRGRGGAWPRWTRPVVALLVSSSVAGFATAPVGAAHFNTFAHYGLVANLVAMPVMGLFVMPAAVLAVLLMPLGAEAVPLTLMGLGLDWILLVARSVAAWDGAVGRVIAPGPLVLPLYALGGLWVILWQGHLRWLGLVPLVLAAWLWSGATRPQVLIEEGGQLVGVMTPSGRALSRGRGAGFPAEVWLENDGSALDQDAAFALWPPDLPIRHLTGKKAAAALTCSEGEIVVLNHDPPGRPPCRVFSPKTLRDTGALALTLAPRGLEITSARAMAGRRLWNDKDIRVSHIWRWPVQGADQ</sequence>
<comment type="subcellular location">
    <subcellularLocation>
        <location evidence="1">Cell membrane</location>
        <topology evidence="1">Multi-pass membrane protein</topology>
    </subcellularLocation>
</comment>
<keyword evidence="5 6" id="KW-0472">Membrane</keyword>
<organism evidence="9 10">
    <name type="scientific">Pseudooceanicola nitratireducens</name>
    <dbReference type="NCBI Taxonomy" id="517719"/>
    <lineage>
        <taxon>Bacteria</taxon>
        <taxon>Pseudomonadati</taxon>
        <taxon>Pseudomonadota</taxon>
        <taxon>Alphaproteobacteria</taxon>
        <taxon>Rhodobacterales</taxon>
        <taxon>Paracoccaceae</taxon>
        <taxon>Pseudooceanicola</taxon>
    </lineage>
</organism>
<evidence type="ECO:0000256" key="2">
    <source>
        <dbReference type="ARBA" id="ARBA00022475"/>
    </source>
</evidence>
<dbReference type="InterPro" id="IPR004477">
    <property type="entry name" value="ComEC_N"/>
</dbReference>
<feature type="transmembrane region" description="Helical" evidence="6">
    <location>
        <begin position="467"/>
        <end position="485"/>
    </location>
</feature>
<protein>
    <submittedName>
        <fullName evidence="9">Competence protein ComEC</fullName>
    </submittedName>
</protein>
<proteinExistence type="predicted"/>
<feature type="domain" description="DUF4131" evidence="8">
    <location>
        <begin position="55"/>
        <end position="203"/>
    </location>
</feature>
<dbReference type="InterPro" id="IPR052159">
    <property type="entry name" value="Competence_DNA_uptake"/>
</dbReference>
<dbReference type="STRING" id="517719.SAMN05421762_2274"/>
<evidence type="ECO:0000259" key="8">
    <source>
        <dbReference type="Pfam" id="PF13567"/>
    </source>
</evidence>
<reference evidence="9 10" key="1">
    <citation type="submission" date="2016-10" db="EMBL/GenBank/DDBJ databases">
        <authorList>
            <person name="de Groot N.N."/>
        </authorList>
    </citation>
    <scope>NUCLEOTIDE SEQUENCE [LARGE SCALE GENOMIC DNA]</scope>
    <source>
        <strain evidence="9 10">DSM 29619</strain>
    </source>
</reference>
<evidence type="ECO:0000259" key="7">
    <source>
        <dbReference type="Pfam" id="PF03772"/>
    </source>
</evidence>
<feature type="transmembrane region" description="Helical" evidence="6">
    <location>
        <begin position="497"/>
        <end position="517"/>
    </location>
</feature>
<dbReference type="EMBL" id="FOLX01000001">
    <property type="protein sequence ID" value="SFC80753.1"/>
    <property type="molecule type" value="Genomic_DNA"/>
</dbReference>
<feature type="transmembrane region" description="Helical" evidence="6">
    <location>
        <begin position="302"/>
        <end position="322"/>
    </location>
</feature>
<keyword evidence="10" id="KW-1185">Reference proteome</keyword>